<keyword evidence="9" id="KW-1185">Reference proteome</keyword>
<dbReference type="PANTHER" id="PTHR42877">
    <property type="entry name" value="L-ORNITHINE N(5)-MONOOXYGENASE-RELATED"/>
    <property type="match status" value="1"/>
</dbReference>
<evidence type="ECO:0000313" key="8">
    <source>
        <dbReference type="EMBL" id="APH74820.1"/>
    </source>
</evidence>
<evidence type="ECO:0000256" key="6">
    <source>
        <dbReference type="ARBA" id="ARBA00022857"/>
    </source>
</evidence>
<evidence type="ECO:0000256" key="5">
    <source>
        <dbReference type="ARBA" id="ARBA00022827"/>
    </source>
</evidence>
<proteinExistence type="inferred from homology"/>
<comment type="similarity">
    <text evidence="3">Belongs to the lysine N(6)-hydroxylase/L-ornithine N(5)-oxygenase family.</text>
</comment>
<keyword evidence="7" id="KW-0560">Oxidoreductase</keyword>
<evidence type="ECO:0000256" key="7">
    <source>
        <dbReference type="ARBA" id="ARBA00023002"/>
    </source>
</evidence>
<evidence type="ECO:0000256" key="4">
    <source>
        <dbReference type="ARBA" id="ARBA00022630"/>
    </source>
</evidence>
<dbReference type="PRINTS" id="PR00469">
    <property type="entry name" value="PNDRDTASEII"/>
</dbReference>
<keyword evidence="6" id="KW-0521">NADP</keyword>
<dbReference type="KEGG" id="meso:BSQ44_24815"/>
<evidence type="ECO:0000313" key="9">
    <source>
        <dbReference type="Proteomes" id="UP000182840"/>
    </source>
</evidence>
<dbReference type="InterPro" id="IPR025700">
    <property type="entry name" value="Lys/Orn_oxygenase"/>
</dbReference>
<evidence type="ECO:0008006" key="10">
    <source>
        <dbReference type="Google" id="ProtNLM"/>
    </source>
</evidence>
<sequence length="626" mass="70204">MTSKTDESARRMIEGADPYLLIATLASYGAEGTLLDEAMPHAMRGIADRTAADLPADLRARLTERALAHVARGNAQPLHPSDPGWRRIVDFAAGAPVPEEYVDMLMEEASLWPRRLYQSKIPTAAVKRTPEVAIVGAGLSGIGLGVYLKKAGIPFTIYEKNPRPGGTWYDNRYPGCGVDTASHIYSFSFALNPSWKRYFSKQGDLLDYIETCIDRFDLRPHIRFGATVSDTRYDEKDRRWRFAIDADGATTQHDADVLVSAVGQLNVPSVPRLKGLDTFKGEVVHTAEWRPEIDYAGKRVALIGSGASAVQLGPSIAPSVAKLTAFQRSPQWLSSRPLYHQPVREEDLWLFENVKSYMNWYRMTLFWQFGDRLYPTLMMEEGPDGLRASAQSDGVRELFTNYIRDKLADRPDLMEKVVPDYPPMAKRIPIDFGWFDMLKRDNVELVSDGIDRIESDAVVTADGRRHEVDLIVLATGFEATRMLQTVPVKGRDGMELQKVWSGDDPRAYLGIMVPGFPNFFIMYGPNTNLGHGGSLIFQIECQARYVASAISHLASTGADEIEVSKEACDAYNRELDQLLDRTVWNAPGVSNWFKNSRGRIATNSPWRLVDYWQKTRSFDPSVCNVD</sequence>
<reference evidence="9" key="1">
    <citation type="submission" date="2016-11" db="EMBL/GenBank/DDBJ databases">
        <title>Mesorhizobium oceanicum sp. nov., isolated from deep seawater in South China Sea.</title>
        <authorList>
            <person name="Fu G.-Y."/>
        </authorList>
    </citation>
    <scope>NUCLEOTIDE SEQUENCE [LARGE SCALE GENOMIC DNA]</scope>
    <source>
        <strain evidence="9">B7</strain>
    </source>
</reference>
<accession>A0A1L3SZL5</accession>
<organism evidence="8 9">
    <name type="scientific">Aquibium oceanicum</name>
    <dbReference type="NCBI Taxonomy" id="1670800"/>
    <lineage>
        <taxon>Bacteria</taxon>
        <taxon>Pseudomonadati</taxon>
        <taxon>Pseudomonadota</taxon>
        <taxon>Alphaproteobacteria</taxon>
        <taxon>Hyphomicrobiales</taxon>
        <taxon>Phyllobacteriaceae</taxon>
        <taxon>Aquibium</taxon>
    </lineage>
</organism>
<comment type="cofactor">
    <cofactor evidence="1">
        <name>FAD</name>
        <dbReference type="ChEBI" id="CHEBI:57692"/>
    </cofactor>
</comment>
<keyword evidence="5" id="KW-0274">FAD</keyword>
<name>A0A1L3SZL5_9HYPH</name>
<dbReference type="Proteomes" id="UP000182840">
    <property type="component" value="Chromosome"/>
</dbReference>
<dbReference type="InterPro" id="IPR051209">
    <property type="entry name" value="FAD-bind_Monooxygenase_sf"/>
</dbReference>
<comment type="pathway">
    <text evidence="2">Siderophore biosynthesis.</text>
</comment>
<dbReference type="STRING" id="1670800.BSQ44_24815"/>
<dbReference type="AlphaFoldDB" id="A0A1L3SZL5"/>
<keyword evidence="4" id="KW-0285">Flavoprotein</keyword>
<dbReference type="SUPFAM" id="SSF51905">
    <property type="entry name" value="FAD/NAD(P)-binding domain"/>
    <property type="match status" value="2"/>
</dbReference>
<dbReference type="Pfam" id="PF13450">
    <property type="entry name" value="NAD_binding_8"/>
    <property type="match status" value="1"/>
</dbReference>
<evidence type="ECO:0000256" key="1">
    <source>
        <dbReference type="ARBA" id="ARBA00001974"/>
    </source>
</evidence>
<gene>
    <name evidence="8" type="ORF">BSQ44_24815</name>
</gene>
<evidence type="ECO:0000256" key="3">
    <source>
        <dbReference type="ARBA" id="ARBA00007588"/>
    </source>
</evidence>
<evidence type="ECO:0000256" key="2">
    <source>
        <dbReference type="ARBA" id="ARBA00004924"/>
    </source>
</evidence>
<dbReference type="RefSeq" id="WP_072608276.1">
    <property type="nucleotide sequence ID" value="NZ_CP018171.1"/>
</dbReference>
<dbReference type="Gene3D" id="3.50.50.60">
    <property type="entry name" value="FAD/NAD(P)-binding domain"/>
    <property type="match status" value="2"/>
</dbReference>
<dbReference type="Pfam" id="PF13434">
    <property type="entry name" value="Lys_Orn_oxgnase"/>
    <property type="match status" value="1"/>
</dbReference>
<dbReference type="EMBL" id="CP018171">
    <property type="protein sequence ID" value="APH74820.1"/>
    <property type="molecule type" value="Genomic_DNA"/>
</dbReference>
<dbReference type="InterPro" id="IPR036188">
    <property type="entry name" value="FAD/NAD-bd_sf"/>
</dbReference>
<dbReference type="OrthoDB" id="312624at2"/>
<dbReference type="PANTHER" id="PTHR42877:SF4">
    <property type="entry name" value="FAD_NAD(P)-BINDING DOMAIN-CONTAINING PROTEIN-RELATED"/>
    <property type="match status" value="1"/>
</dbReference>
<dbReference type="GO" id="GO:0016491">
    <property type="term" value="F:oxidoreductase activity"/>
    <property type="evidence" value="ECO:0007669"/>
    <property type="project" value="UniProtKB-KW"/>
</dbReference>
<protein>
    <recommendedName>
        <fullName evidence="10">4-hydroxyacetophenone monooxygenase</fullName>
    </recommendedName>
</protein>